<comment type="similarity">
    <text evidence="3">Belongs to the bacterial microcompartments protein family.</text>
</comment>
<dbReference type="CDD" id="cd07045">
    <property type="entry name" value="BMC_CcmK_like"/>
    <property type="match status" value="1"/>
</dbReference>
<dbReference type="AlphaFoldDB" id="A0A0J6WYE3"/>
<name>A0A0J6WYE3_9FIRM</name>
<keyword evidence="2" id="KW-1283">Bacterial microcompartment</keyword>
<gene>
    <name evidence="5" type="ORF">AB840_05575</name>
</gene>
<dbReference type="InterPro" id="IPR037233">
    <property type="entry name" value="CcmK-like_sf"/>
</dbReference>
<dbReference type="SMART" id="SM00877">
    <property type="entry name" value="BMC"/>
    <property type="match status" value="1"/>
</dbReference>
<dbReference type="PANTHER" id="PTHR33941:SF11">
    <property type="entry name" value="BACTERIAL MICROCOMPARTMENT SHELL PROTEIN PDUJ"/>
    <property type="match status" value="1"/>
</dbReference>
<sequence length="212" mass="23156">MDALGMIETNGLVPAIECADVMLKAARTTLLSQTLTGGGLVTICITGDVGAVQAAVEAGAAAVGIFGRKTLVSQHIIPRPHADIEMIILSEDIKSLCSRNAAESGIEEKSQRIHYPETAMADSTKSERFHIPSFDKNQIMSLQKINIDELVIQYGIDIVSNLLKKMTVSVLRHLIREYSGLGLTGRELYRVSKGTLIQLIIAYYRRDDVAEE</sequence>
<evidence type="ECO:0000256" key="1">
    <source>
        <dbReference type="ARBA" id="ARBA00024322"/>
    </source>
</evidence>
<proteinExistence type="inferred from homology"/>
<dbReference type="PROSITE" id="PS51930">
    <property type="entry name" value="BMC_2"/>
    <property type="match status" value="1"/>
</dbReference>
<feature type="domain" description="BMC" evidence="4">
    <location>
        <begin position="3"/>
        <end position="89"/>
    </location>
</feature>
<accession>A0A0J6WYE3</accession>
<dbReference type="Pfam" id="PF00936">
    <property type="entry name" value="BMC"/>
    <property type="match status" value="1"/>
</dbReference>
<reference evidence="5 6" key="1">
    <citation type="submission" date="2015-06" db="EMBL/GenBank/DDBJ databases">
        <title>Draft genome sequence of beer spoilage bacterium Megasphaera cerevisiae type strain 20462.</title>
        <authorList>
            <person name="Kutumbaka K."/>
            <person name="Pasmowitz J."/>
            <person name="Mategko J."/>
            <person name="Reyes D."/>
            <person name="Friedrich A."/>
            <person name="Han S."/>
            <person name="Martens-Habbena W."/>
            <person name="Neal-McKinney J."/>
            <person name="Janagama H.K."/>
            <person name="Nadala C."/>
            <person name="Samadpour M."/>
        </authorList>
    </citation>
    <scope>NUCLEOTIDE SEQUENCE [LARGE SCALE GENOMIC DNA]</scope>
    <source>
        <strain evidence="5 6">DSM 20462</strain>
    </source>
</reference>
<evidence type="ECO:0000256" key="2">
    <source>
        <dbReference type="ARBA" id="ARBA00024446"/>
    </source>
</evidence>
<evidence type="ECO:0000259" key="4">
    <source>
        <dbReference type="PROSITE" id="PS51930"/>
    </source>
</evidence>
<dbReference type="PANTHER" id="PTHR33941">
    <property type="entry name" value="PROPANEDIOL UTILIZATION PROTEIN PDUA"/>
    <property type="match status" value="1"/>
</dbReference>
<dbReference type="PATRIC" id="fig|1122219.3.peg.520"/>
<dbReference type="InParanoid" id="A0A0J6WYE3"/>
<dbReference type="InterPro" id="IPR044872">
    <property type="entry name" value="CcmK/CsoS1_BMC"/>
</dbReference>
<dbReference type="Gene3D" id="3.30.70.1710">
    <property type="match status" value="1"/>
</dbReference>
<protein>
    <recommendedName>
        <fullName evidence="4">BMC domain-containing protein</fullName>
    </recommendedName>
</protein>
<organism evidence="5 6">
    <name type="scientific">Megasphaera cerevisiae DSM 20462</name>
    <dbReference type="NCBI Taxonomy" id="1122219"/>
    <lineage>
        <taxon>Bacteria</taxon>
        <taxon>Bacillati</taxon>
        <taxon>Bacillota</taxon>
        <taxon>Negativicutes</taxon>
        <taxon>Veillonellales</taxon>
        <taxon>Veillonellaceae</taxon>
        <taxon>Megasphaera</taxon>
    </lineage>
</organism>
<dbReference type="EMBL" id="LEKT01000013">
    <property type="protein sequence ID" value="KMO86892.1"/>
    <property type="molecule type" value="Genomic_DNA"/>
</dbReference>
<keyword evidence="6" id="KW-1185">Reference proteome</keyword>
<dbReference type="InterPro" id="IPR050575">
    <property type="entry name" value="BMC_shell"/>
</dbReference>
<dbReference type="Proteomes" id="UP000036503">
    <property type="component" value="Unassembled WGS sequence"/>
</dbReference>
<comment type="caution">
    <text evidence="5">The sequence shown here is derived from an EMBL/GenBank/DDBJ whole genome shotgun (WGS) entry which is preliminary data.</text>
</comment>
<dbReference type="GO" id="GO:0031469">
    <property type="term" value="C:bacterial microcompartment"/>
    <property type="evidence" value="ECO:0007669"/>
    <property type="project" value="UniProtKB-SubCell"/>
</dbReference>
<dbReference type="RefSeq" id="WP_048513846.1">
    <property type="nucleotide sequence ID" value="NZ_FUXD01000015.1"/>
</dbReference>
<evidence type="ECO:0000313" key="6">
    <source>
        <dbReference type="Proteomes" id="UP000036503"/>
    </source>
</evidence>
<dbReference type="OrthoDB" id="9812608at2"/>
<comment type="subcellular location">
    <subcellularLocation>
        <location evidence="1">Bacterial microcompartment</location>
    </subcellularLocation>
</comment>
<dbReference type="SUPFAM" id="SSF143414">
    <property type="entry name" value="CcmK-like"/>
    <property type="match status" value="1"/>
</dbReference>
<dbReference type="InterPro" id="IPR000249">
    <property type="entry name" value="BMC_dom"/>
</dbReference>
<evidence type="ECO:0000256" key="3">
    <source>
        <dbReference type="PROSITE-ProRule" id="PRU01278"/>
    </source>
</evidence>
<evidence type="ECO:0000313" key="5">
    <source>
        <dbReference type="EMBL" id="KMO86892.1"/>
    </source>
</evidence>